<name>A0ABV2IR46_9BURK</name>
<dbReference type="RefSeq" id="WP_244954337.1">
    <property type="nucleotide sequence ID" value="NZ_CP035708.1"/>
</dbReference>
<dbReference type="PANTHER" id="PTHR32309:SF13">
    <property type="entry name" value="FERRIC ENTEROBACTIN TRANSPORT PROTEIN FEPE"/>
    <property type="match status" value="1"/>
</dbReference>
<reference evidence="3 4" key="1">
    <citation type="submission" date="2024-06" db="EMBL/GenBank/DDBJ databases">
        <title>Genomic Encyclopedia of Type Strains, Phase IV (KMG-IV): sequencing the most valuable type-strain genomes for metagenomic binning, comparative biology and taxonomic classification.</title>
        <authorList>
            <person name="Goeker M."/>
        </authorList>
    </citation>
    <scope>NUCLEOTIDE SEQUENCE [LARGE SCALE GENOMIC DNA]</scope>
    <source>
        <strain evidence="3 4">D-501</strain>
    </source>
</reference>
<dbReference type="EMBL" id="JBEPLS010000012">
    <property type="protein sequence ID" value="MET3605049.1"/>
    <property type="molecule type" value="Genomic_DNA"/>
</dbReference>
<dbReference type="Proteomes" id="UP001549111">
    <property type="component" value="Unassembled WGS sequence"/>
</dbReference>
<feature type="coiled-coil region" evidence="1">
    <location>
        <begin position="179"/>
        <end position="312"/>
    </location>
</feature>
<proteinExistence type="predicted"/>
<keyword evidence="2" id="KW-1133">Transmembrane helix</keyword>
<gene>
    <name evidence="3" type="ORF">ABIC99_002874</name>
</gene>
<keyword evidence="2" id="KW-0472">Membrane</keyword>
<feature type="transmembrane region" description="Helical" evidence="2">
    <location>
        <begin position="351"/>
        <end position="373"/>
    </location>
</feature>
<accession>A0ABV2IR46</accession>
<evidence type="ECO:0000313" key="3">
    <source>
        <dbReference type="EMBL" id="MET3605049.1"/>
    </source>
</evidence>
<evidence type="ECO:0000313" key="4">
    <source>
        <dbReference type="Proteomes" id="UP001549111"/>
    </source>
</evidence>
<keyword evidence="2" id="KW-0812">Transmembrane</keyword>
<evidence type="ECO:0000256" key="1">
    <source>
        <dbReference type="SAM" id="Coils"/>
    </source>
</evidence>
<organism evidence="3 4">
    <name type="scientific">Sphaerotilus sulfidivorans</name>
    <dbReference type="NCBI Taxonomy" id="639200"/>
    <lineage>
        <taxon>Bacteria</taxon>
        <taxon>Pseudomonadati</taxon>
        <taxon>Pseudomonadota</taxon>
        <taxon>Betaproteobacteria</taxon>
        <taxon>Burkholderiales</taxon>
        <taxon>Sphaerotilaceae</taxon>
        <taxon>Sphaerotilus</taxon>
    </lineage>
</organism>
<comment type="caution">
    <text evidence="3">The sequence shown here is derived from an EMBL/GenBank/DDBJ whole genome shotgun (WGS) entry which is preliminary data.</text>
</comment>
<dbReference type="PANTHER" id="PTHR32309">
    <property type="entry name" value="TYROSINE-PROTEIN KINASE"/>
    <property type="match status" value="1"/>
</dbReference>
<evidence type="ECO:0000256" key="2">
    <source>
        <dbReference type="SAM" id="Phobius"/>
    </source>
</evidence>
<keyword evidence="1" id="KW-0175">Coiled coil</keyword>
<sequence>MSSMSATRATPRLGRLLTPARLALLLIGMPMLLASVYFGLMAQDRHVSTSVLTVRRAHDEPTGAGGLAMLLGGAGGAAQEDVRLLRDYMLSEGLLHQLDARFGLRAHYGAPKHDLLYRLGPDSLREDLADYWRARTSVRLDEVSGLLTVQVQAFDPVMAQQLNAALLAESERFVNTISQRIASEQMGFAQRELERAEQALASARAELLDFQARHQVIDPLADAQASGALAAELRAQLARLESELSTKQSYLNPDAAELVTLRAQVAALRLQIERESRLATRAGRQPDSAQALHRLAAEFHELKARHALAEARQRSALGSVEAMRIEAGRKVRNLVVIEPPTRPERAEYPHAAASLLTLLLSCVVLYGIVRLTVATVQEHRD</sequence>
<protein>
    <submittedName>
        <fullName evidence="3">Capsular polysaccharide transport system permease protein</fullName>
    </submittedName>
</protein>
<keyword evidence="4" id="KW-1185">Reference proteome</keyword>
<dbReference type="InterPro" id="IPR050445">
    <property type="entry name" value="Bact_polysacc_biosynth/exp"/>
</dbReference>